<keyword evidence="3 10" id="KW-0813">Transport</keyword>
<dbReference type="CDD" id="cd01347">
    <property type="entry name" value="ligand_gated_channel"/>
    <property type="match status" value="1"/>
</dbReference>
<dbReference type="PANTHER" id="PTHR32552:SF90">
    <property type="entry name" value="METAL-PSEUDOPALINE RECEPTOR CNTO"/>
    <property type="match status" value="1"/>
</dbReference>
<evidence type="ECO:0000256" key="2">
    <source>
        <dbReference type="ARBA" id="ARBA00009810"/>
    </source>
</evidence>
<evidence type="ECO:0000313" key="16">
    <source>
        <dbReference type="Proteomes" id="UP000677812"/>
    </source>
</evidence>
<dbReference type="Gene3D" id="2.170.130.10">
    <property type="entry name" value="TonB-dependent receptor, plug domain"/>
    <property type="match status" value="1"/>
</dbReference>
<proteinExistence type="inferred from homology"/>
<feature type="chain" id="PRO_5046937188" evidence="12">
    <location>
        <begin position="41"/>
        <end position="732"/>
    </location>
</feature>
<keyword evidence="8 15" id="KW-0675">Receptor</keyword>
<dbReference type="InterPro" id="IPR036942">
    <property type="entry name" value="Beta-barrel_TonB_sf"/>
</dbReference>
<comment type="subcellular location">
    <subcellularLocation>
        <location evidence="1 10">Cell outer membrane</location>
        <topology evidence="1 10">Multi-pass membrane protein</topology>
    </subcellularLocation>
</comment>
<keyword evidence="12" id="KW-0732">Signal</keyword>
<evidence type="ECO:0000256" key="5">
    <source>
        <dbReference type="ARBA" id="ARBA00022692"/>
    </source>
</evidence>
<dbReference type="PROSITE" id="PS52016">
    <property type="entry name" value="TONB_DEPENDENT_REC_3"/>
    <property type="match status" value="1"/>
</dbReference>
<keyword evidence="16" id="KW-1185">Reference proteome</keyword>
<gene>
    <name evidence="15" type="ORF">KB213_07810</name>
</gene>
<comment type="similarity">
    <text evidence="2 10 11">Belongs to the TonB-dependent receptor family.</text>
</comment>
<evidence type="ECO:0000256" key="6">
    <source>
        <dbReference type="ARBA" id="ARBA00023077"/>
    </source>
</evidence>
<evidence type="ECO:0000313" key="15">
    <source>
        <dbReference type="EMBL" id="MBR0559955.1"/>
    </source>
</evidence>
<evidence type="ECO:0000256" key="3">
    <source>
        <dbReference type="ARBA" id="ARBA00022448"/>
    </source>
</evidence>
<evidence type="ECO:0000256" key="9">
    <source>
        <dbReference type="ARBA" id="ARBA00023237"/>
    </source>
</evidence>
<dbReference type="NCBIfam" id="TIGR01783">
    <property type="entry name" value="TonB-siderophor"/>
    <property type="match status" value="1"/>
</dbReference>
<keyword evidence="5 10" id="KW-0812">Transmembrane</keyword>
<feature type="signal peptide" evidence="12">
    <location>
        <begin position="1"/>
        <end position="40"/>
    </location>
</feature>
<evidence type="ECO:0000259" key="14">
    <source>
        <dbReference type="Pfam" id="PF07715"/>
    </source>
</evidence>
<dbReference type="PANTHER" id="PTHR32552">
    <property type="entry name" value="FERRICHROME IRON RECEPTOR-RELATED"/>
    <property type="match status" value="1"/>
</dbReference>
<dbReference type="InterPro" id="IPR039426">
    <property type="entry name" value="TonB-dep_rcpt-like"/>
</dbReference>
<evidence type="ECO:0000256" key="4">
    <source>
        <dbReference type="ARBA" id="ARBA00022452"/>
    </source>
</evidence>
<dbReference type="Gene3D" id="2.40.170.20">
    <property type="entry name" value="TonB-dependent receptor, beta-barrel domain"/>
    <property type="match status" value="1"/>
</dbReference>
<evidence type="ECO:0000256" key="11">
    <source>
        <dbReference type="RuleBase" id="RU003357"/>
    </source>
</evidence>
<evidence type="ECO:0000256" key="12">
    <source>
        <dbReference type="SAM" id="SignalP"/>
    </source>
</evidence>
<evidence type="ECO:0000256" key="10">
    <source>
        <dbReference type="PROSITE-ProRule" id="PRU01360"/>
    </source>
</evidence>
<organism evidence="15 16">
    <name type="scientific">Neokomagataea anthophila</name>
    <dbReference type="NCBI Taxonomy" id="2826925"/>
    <lineage>
        <taxon>Bacteria</taxon>
        <taxon>Pseudomonadati</taxon>
        <taxon>Pseudomonadota</taxon>
        <taxon>Alphaproteobacteria</taxon>
        <taxon>Acetobacterales</taxon>
        <taxon>Acetobacteraceae</taxon>
        <taxon>Neokomagataea</taxon>
    </lineage>
</organism>
<name>A0ABS5E7S1_9PROT</name>
<dbReference type="SUPFAM" id="SSF56935">
    <property type="entry name" value="Porins"/>
    <property type="match status" value="1"/>
</dbReference>
<evidence type="ECO:0000256" key="8">
    <source>
        <dbReference type="ARBA" id="ARBA00023170"/>
    </source>
</evidence>
<evidence type="ECO:0000256" key="1">
    <source>
        <dbReference type="ARBA" id="ARBA00004571"/>
    </source>
</evidence>
<keyword evidence="9 10" id="KW-0998">Cell outer membrane</keyword>
<comment type="caution">
    <text evidence="15">The sequence shown here is derived from an EMBL/GenBank/DDBJ whole genome shotgun (WGS) entry which is preliminary data.</text>
</comment>
<dbReference type="InterPro" id="IPR012910">
    <property type="entry name" value="Plug_dom"/>
</dbReference>
<protein>
    <submittedName>
        <fullName evidence="15">TonB-dependent receptor</fullName>
    </submittedName>
</protein>
<keyword evidence="6 11" id="KW-0798">TonB box</keyword>
<dbReference type="Proteomes" id="UP000677812">
    <property type="component" value="Unassembled WGS sequence"/>
</dbReference>
<evidence type="ECO:0000259" key="13">
    <source>
        <dbReference type="Pfam" id="PF00593"/>
    </source>
</evidence>
<keyword evidence="7 10" id="KW-0472">Membrane</keyword>
<accession>A0ABS5E7S1</accession>
<dbReference type="InterPro" id="IPR000531">
    <property type="entry name" value="Beta-barrel_TonB"/>
</dbReference>
<sequence>MKLYNIIKNKFMESLVLSRKYALLASALCSGMLAYTPVMCADTVSTNVTSKSEHITVVKQRQPYLGRVAIKDVPQNIIALSAKTLQETGTTTLANALDMVSGIAHQNSFGGLWDSFAVRGFAGDINVPSGFLVNGFNYGRGFGGPRDMSGVERIDVLKGPSSALFGRGEPGGTVDIITKKPQFEQHGSFGLQGGSYHDVRVEGDYTTPITQNIAVRLNGAFEDSDSFRNTVHTRKATIAPSVLWKITDKTSLSYQMSYTRQNIPFDRGVIARNGQLGVVPVSRFLGEPADGPNKVSDQGHQVQLQHDFSQDWGLQAGFGDRLTGLKGYGETPELAVARQPFFRDGRTLARQRRYIDFQTEDRVGRLEVSGLFKTWGMKHHILVGTDYDVFDYDNTQKRYRPPALVSKPSFAAQNAIDIFAPVYNTSGTLPDASAFVFNQKENSRTAGGYVQDQIDVTKKVKIRLGGRYDDYRQTINFHTNGLTSGQHQTAFSPQAGAVYEPIRTVSLYVSYGRGFRPNSGTNYAGTPFRPERTRDVEIGAKYSSLDRRVEVSMDAFRMTKDNILTSDPVRTGYSLAIGSAVSQGVETDIHAALPYGFRTIASASYIDAHSTSTALDPDFGRVVAKGDRLLNIPAWSANVLLFRDFDVAGHAAMLGAGVNYVGQRMGETGTQFHLPSYTLVRLMGSFNVTKRLVMSGQIDNLTNRTWYANSYAALWVYPGAPRTFSLRARYGF</sequence>
<dbReference type="InterPro" id="IPR010105">
    <property type="entry name" value="TonB_sidphr_rcpt"/>
</dbReference>
<feature type="domain" description="TonB-dependent receptor plug" evidence="14">
    <location>
        <begin position="70"/>
        <end position="173"/>
    </location>
</feature>
<dbReference type="Pfam" id="PF07715">
    <property type="entry name" value="Plug"/>
    <property type="match status" value="1"/>
</dbReference>
<dbReference type="InterPro" id="IPR037066">
    <property type="entry name" value="Plug_dom_sf"/>
</dbReference>
<feature type="domain" description="TonB-dependent receptor-like beta-barrel" evidence="13">
    <location>
        <begin position="244"/>
        <end position="701"/>
    </location>
</feature>
<keyword evidence="4 10" id="KW-1134">Transmembrane beta strand</keyword>
<evidence type="ECO:0000256" key="7">
    <source>
        <dbReference type="ARBA" id="ARBA00023136"/>
    </source>
</evidence>
<dbReference type="EMBL" id="JAGRQH010000004">
    <property type="protein sequence ID" value="MBR0559955.1"/>
    <property type="molecule type" value="Genomic_DNA"/>
</dbReference>
<dbReference type="Pfam" id="PF00593">
    <property type="entry name" value="TonB_dep_Rec_b-barrel"/>
    <property type="match status" value="1"/>
</dbReference>
<reference evidence="15 16" key="1">
    <citation type="submission" date="2021-04" db="EMBL/GenBank/DDBJ databases">
        <title>The complete genome sequence of Neokomagataea sp. TBRC 2177.</title>
        <authorList>
            <person name="Charoenyingcharoen P."/>
            <person name="Yukphan P."/>
        </authorList>
    </citation>
    <scope>NUCLEOTIDE SEQUENCE [LARGE SCALE GENOMIC DNA]</scope>
    <source>
        <strain evidence="15 16">TBRC 2177</strain>
    </source>
</reference>